<dbReference type="SUPFAM" id="SSF57716">
    <property type="entry name" value="Glucocorticoid receptor-like (DNA-binding domain)"/>
    <property type="match status" value="1"/>
</dbReference>
<evidence type="ECO:0000256" key="2">
    <source>
        <dbReference type="ARBA" id="ARBA00022723"/>
    </source>
</evidence>
<keyword evidence="6" id="KW-0238">DNA-binding</keyword>
<evidence type="ECO:0000259" key="10">
    <source>
        <dbReference type="PROSITE" id="PS51030"/>
    </source>
</evidence>
<keyword evidence="2" id="KW-0479">Metal-binding</keyword>
<dbReference type="PROSITE" id="PS51030">
    <property type="entry name" value="NUCLEAR_REC_DBD_2"/>
    <property type="match status" value="1"/>
</dbReference>
<keyword evidence="3" id="KW-0863">Zinc-finger</keyword>
<dbReference type="Proteomes" id="UP001642483">
    <property type="component" value="Unassembled WGS sequence"/>
</dbReference>
<dbReference type="Gene3D" id="3.30.50.10">
    <property type="entry name" value="Erythroid Transcription Factor GATA-1, subunit A"/>
    <property type="match status" value="1"/>
</dbReference>
<evidence type="ECO:0000313" key="12">
    <source>
        <dbReference type="Proteomes" id="UP001642483"/>
    </source>
</evidence>
<sequence length="465" mass="52179">MNNVEFHDYHQYSPVNTFCSYNYADASRSVAYQSADLQVHHSHVEYQRAVSVTDSGRQGYVGQYEDQQHNAAGSSSFASPPEFLACSTRQNIVLQYEDQQHNAAGSSSFASPTEFLACSTRQNIVLQYEDQQHNAAGSSSFASQPEFLAYSSRQDVVRQKENQQHDVVSLYPATTPKYHSDVGVCSSDPVSINDDNLKFPAYAQHISNAHDVGSLQDKIGQIGLISLDDILRNIPTRVQIQLVPCMVCGDKSSGIHYGAITCEGCKGFYRRCQQHMQEYNCSRSGRCKINRTTRNRCQFCRLQKCEAVGMSKDCVKFGRMCKQQRENLAKLVFYYQHLRRHGLQHDPYLYQQLKFVGPRPFGASGAHAALFYAASGPNVAARRPSRNKTPAKVDPLPVLAKMQEMDFLNLPRLRVSDTSNLVEFERDIDLACLEVDHSDSCNGTFSDNGRSDRITSEIDINIQSS</sequence>
<dbReference type="PANTHER" id="PTHR45805:SF2">
    <property type="entry name" value="NUCLEAR HORMONE RECEPTOR HR3-RELATED"/>
    <property type="match status" value="1"/>
</dbReference>
<dbReference type="EMBL" id="CAWYQH010000098">
    <property type="protein sequence ID" value="CAK8684806.1"/>
    <property type="molecule type" value="Genomic_DNA"/>
</dbReference>
<organism evidence="11 12">
    <name type="scientific">Clavelina lepadiformis</name>
    <name type="common">Light-bulb sea squirt</name>
    <name type="synonym">Ascidia lepadiformis</name>
    <dbReference type="NCBI Taxonomy" id="159417"/>
    <lineage>
        <taxon>Eukaryota</taxon>
        <taxon>Metazoa</taxon>
        <taxon>Chordata</taxon>
        <taxon>Tunicata</taxon>
        <taxon>Ascidiacea</taxon>
        <taxon>Aplousobranchia</taxon>
        <taxon>Clavelinidae</taxon>
        <taxon>Clavelina</taxon>
    </lineage>
</organism>
<evidence type="ECO:0000313" key="11">
    <source>
        <dbReference type="EMBL" id="CAK8684806.1"/>
    </source>
</evidence>
<dbReference type="SMART" id="SM00399">
    <property type="entry name" value="ZnF_C4"/>
    <property type="match status" value="1"/>
</dbReference>
<keyword evidence="4" id="KW-0862">Zinc</keyword>
<comment type="caution">
    <text evidence="11">The sequence shown here is derived from an EMBL/GenBank/DDBJ whole genome shotgun (WGS) entry which is preliminary data.</text>
</comment>
<keyword evidence="7" id="KW-0804">Transcription</keyword>
<evidence type="ECO:0000256" key="8">
    <source>
        <dbReference type="ARBA" id="ARBA00023170"/>
    </source>
</evidence>
<evidence type="ECO:0000256" key="5">
    <source>
        <dbReference type="ARBA" id="ARBA00023015"/>
    </source>
</evidence>
<keyword evidence="9" id="KW-0539">Nucleus</keyword>
<keyword evidence="8" id="KW-0675">Receptor</keyword>
<proteinExistence type="predicted"/>
<keyword evidence="5" id="KW-0805">Transcription regulation</keyword>
<accession>A0ABP0FYX7</accession>
<name>A0ABP0FYX7_CLALP</name>
<dbReference type="InterPro" id="IPR001628">
    <property type="entry name" value="Znf_hrmn_rcpt"/>
</dbReference>
<reference evidence="11 12" key="1">
    <citation type="submission" date="2024-02" db="EMBL/GenBank/DDBJ databases">
        <authorList>
            <person name="Daric V."/>
            <person name="Darras S."/>
        </authorList>
    </citation>
    <scope>NUCLEOTIDE SEQUENCE [LARGE SCALE GENOMIC DNA]</scope>
</reference>
<keyword evidence="12" id="KW-1185">Reference proteome</keyword>
<evidence type="ECO:0000256" key="1">
    <source>
        <dbReference type="ARBA" id="ARBA00004123"/>
    </source>
</evidence>
<dbReference type="PRINTS" id="PR00047">
    <property type="entry name" value="STROIDFINGER"/>
</dbReference>
<dbReference type="Pfam" id="PF00105">
    <property type="entry name" value="zf-C4"/>
    <property type="match status" value="1"/>
</dbReference>
<protein>
    <recommendedName>
        <fullName evidence="10">Nuclear receptor domain-containing protein</fullName>
    </recommendedName>
</protein>
<dbReference type="PANTHER" id="PTHR45805">
    <property type="entry name" value="NUCLEAR HORMONE RECEPTOR HR3-RELATED"/>
    <property type="match status" value="1"/>
</dbReference>
<evidence type="ECO:0000256" key="9">
    <source>
        <dbReference type="ARBA" id="ARBA00023242"/>
    </source>
</evidence>
<feature type="domain" description="Nuclear receptor" evidence="10">
    <location>
        <begin position="242"/>
        <end position="317"/>
    </location>
</feature>
<evidence type="ECO:0000256" key="3">
    <source>
        <dbReference type="ARBA" id="ARBA00022771"/>
    </source>
</evidence>
<gene>
    <name evidence="11" type="ORF">CVLEPA_LOCUS15920</name>
</gene>
<evidence type="ECO:0000256" key="4">
    <source>
        <dbReference type="ARBA" id="ARBA00022833"/>
    </source>
</evidence>
<evidence type="ECO:0000256" key="6">
    <source>
        <dbReference type="ARBA" id="ARBA00023125"/>
    </source>
</evidence>
<dbReference type="InterPro" id="IPR013088">
    <property type="entry name" value="Znf_NHR/GATA"/>
</dbReference>
<comment type="subcellular location">
    <subcellularLocation>
        <location evidence="1">Nucleus</location>
    </subcellularLocation>
</comment>
<evidence type="ECO:0000256" key="7">
    <source>
        <dbReference type="ARBA" id="ARBA00023163"/>
    </source>
</evidence>